<feature type="transmembrane region" description="Helical" evidence="13">
    <location>
        <begin position="584"/>
        <end position="602"/>
    </location>
</feature>
<dbReference type="GO" id="GO:0005886">
    <property type="term" value="C:plasma membrane"/>
    <property type="evidence" value="ECO:0007669"/>
    <property type="project" value="UniProtKB-SubCell"/>
</dbReference>
<evidence type="ECO:0000256" key="11">
    <source>
        <dbReference type="ARBA" id="ARBA00023201"/>
    </source>
</evidence>
<keyword evidence="6" id="KW-0769">Symport</keyword>
<evidence type="ECO:0000256" key="5">
    <source>
        <dbReference type="ARBA" id="ARBA00022692"/>
    </source>
</evidence>
<evidence type="ECO:0000256" key="12">
    <source>
        <dbReference type="RuleBase" id="RU362091"/>
    </source>
</evidence>
<keyword evidence="8" id="KW-0915">Sodium</keyword>
<keyword evidence="3" id="KW-0813">Transport</keyword>
<evidence type="ECO:0000313" key="14">
    <source>
        <dbReference type="EMBL" id="KAF0716250.1"/>
    </source>
</evidence>
<feature type="transmembrane region" description="Helical" evidence="13">
    <location>
        <begin position="516"/>
        <end position="534"/>
    </location>
</feature>
<dbReference type="InterPro" id="IPR050277">
    <property type="entry name" value="Sodium:Solute_Symporter"/>
</dbReference>
<evidence type="ECO:0000256" key="8">
    <source>
        <dbReference type="ARBA" id="ARBA00023053"/>
    </source>
</evidence>
<dbReference type="Pfam" id="PF00474">
    <property type="entry name" value="SSF"/>
    <property type="match status" value="1"/>
</dbReference>
<evidence type="ECO:0000313" key="16">
    <source>
        <dbReference type="Proteomes" id="UP000332933"/>
    </source>
</evidence>
<keyword evidence="11" id="KW-0739">Sodium transport</keyword>
<dbReference type="EMBL" id="CAADRA010000437">
    <property type="protein sequence ID" value="VFT80121.1"/>
    <property type="molecule type" value="Genomic_DNA"/>
</dbReference>
<keyword evidence="10 13" id="KW-0472">Membrane</keyword>
<feature type="transmembrane region" description="Helical" evidence="13">
    <location>
        <begin position="477"/>
        <end position="504"/>
    </location>
</feature>
<dbReference type="Proteomes" id="UP000332933">
    <property type="component" value="Unassembled WGS sequence"/>
</dbReference>
<comment type="subcellular location">
    <subcellularLocation>
        <location evidence="1">Cell membrane</location>
        <topology evidence="1">Multi-pass membrane protein</topology>
    </subcellularLocation>
</comment>
<dbReference type="GO" id="GO:0015193">
    <property type="term" value="F:L-proline transmembrane transporter activity"/>
    <property type="evidence" value="ECO:0007669"/>
    <property type="project" value="TreeGrafter"/>
</dbReference>
<feature type="transmembrane region" description="Helical" evidence="13">
    <location>
        <begin position="417"/>
        <end position="437"/>
    </location>
</feature>
<reference evidence="14" key="2">
    <citation type="submission" date="2019-06" db="EMBL/GenBank/DDBJ databases">
        <title>Genomics analysis of Aphanomyces spp. identifies a new class of oomycete effector associated with host adaptation.</title>
        <authorList>
            <person name="Gaulin E."/>
        </authorList>
    </citation>
    <scope>NUCLEOTIDE SEQUENCE</scope>
    <source>
        <strain evidence="14">CBS 578.67</strain>
    </source>
</reference>
<evidence type="ECO:0000256" key="10">
    <source>
        <dbReference type="ARBA" id="ARBA00023136"/>
    </source>
</evidence>
<evidence type="ECO:0000256" key="1">
    <source>
        <dbReference type="ARBA" id="ARBA00004651"/>
    </source>
</evidence>
<dbReference type="EMBL" id="VJMH01000437">
    <property type="protein sequence ID" value="KAF0716250.1"/>
    <property type="molecule type" value="Genomic_DNA"/>
</dbReference>
<gene>
    <name evidence="15" type="primary">Aste57867_2938</name>
    <name evidence="14" type="ORF">As57867_002930</name>
    <name evidence="15" type="ORF">ASTE57867_2938</name>
</gene>
<protein>
    <submittedName>
        <fullName evidence="15">Aste57867_2938 protein</fullName>
    </submittedName>
</protein>
<keyword evidence="4" id="KW-1003">Cell membrane</keyword>
<name>A0A485KB56_9STRA</name>
<evidence type="ECO:0000256" key="4">
    <source>
        <dbReference type="ARBA" id="ARBA00022475"/>
    </source>
</evidence>
<evidence type="ECO:0000256" key="9">
    <source>
        <dbReference type="ARBA" id="ARBA00023065"/>
    </source>
</evidence>
<feature type="transmembrane region" description="Helical" evidence="13">
    <location>
        <begin position="444"/>
        <end position="465"/>
    </location>
</feature>
<feature type="transmembrane region" description="Helical" evidence="13">
    <location>
        <begin position="609"/>
        <end position="627"/>
    </location>
</feature>
<evidence type="ECO:0000313" key="15">
    <source>
        <dbReference type="EMBL" id="VFT80121.1"/>
    </source>
</evidence>
<evidence type="ECO:0000256" key="3">
    <source>
        <dbReference type="ARBA" id="ARBA00022448"/>
    </source>
</evidence>
<feature type="transmembrane region" description="Helical" evidence="13">
    <location>
        <begin position="12"/>
        <end position="40"/>
    </location>
</feature>
<evidence type="ECO:0000256" key="7">
    <source>
        <dbReference type="ARBA" id="ARBA00022989"/>
    </source>
</evidence>
<feature type="transmembrane region" description="Helical" evidence="13">
    <location>
        <begin position="273"/>
        <end position="289"/>
    </location>
</feature>
<feature type="transmembrane region" description="Helical" evidence="13">
    <location>
        <begin position="142"/>
        <end position="162"/>
    </location>
</feature>
<evidence type="ECO:0000256" key="13">
    <source>
        <dbReference type="SAM" id="Phobius"/>
    </source>
</evidence>
<sequence>MAVASDDVAAGLGAFSTLDSAICATYLVSVLVVGGIATYVSRGKTSLDEYYLGGRQLPWWMLAVADVSSYIDIAGTMINTGLIYAMGVRGMLIEVRGGLCLFLAFQLAFTGKLARRCPVRTQGEWIKFRFGSRLAGRVARTAIALVSLFGGIFGVAYFAIGGGKFVTEFIHVPAWGGLPPDFWAAGLLMAIAMLYTIVAGFTSMVLTDVYQSLFIFASFVVVGVYGMQRSLPDAFHVFLPSFNASTFLNVSTTSAAWSHATLASMHNPDQSPYAMYNSLGGVVLLYLVLQCLRSASGPGGGGLQTVLATKTEHDVRKQSILAMFLLLFRWAFGAGIAILAIDYTQANPDVVVDPERVVPFVLSHVLPSGVRGFVVAALLAAALTTFDSTINSASSYWTIDIYHAILAPQASPAQLLFQARLSTIIIMLAGWALSLGIGSINRIWGFMTIALCGGVVYPFFLSWYWARFNGVGCAVGLGTGVVTAVVVFLYTNRSLVWLILIVVHPSAFPHMAESHVFVWSSTISGVCSILSALATTPTTPKTLNTFYKHARPPGFWREVSYTCFQQTELTAIAWENYKDLGCSGLLLVVQIAAYVLAVSVVLKVWTQSAILVGILALLVPPIYYQWYLPLDDANAVTHEPLLLDEDDLMS</sequence>
<dbReference type="OrthoDB" id="6132759at2759"/>
<accession>A0A485KB56</accession>
<proteinExistence type="inferred from homology"/>
<feature type="transmembrane region" description="Helical" evidence="13">
    <location>
        <begin position="182"/>
        <end position="202"/>
    </location>
</feature>
<dbReference type="GO" id="GO:0005298">
    <property type="term" value="F:proline:sodium symporter activity"/>
    <property type="evidence" value="ECO:0007669"/>
    <property type="project" value="TreeGrafter"/>
</dbReference>
<evidence type="ECO:0000256" key="6">
    <source>
        <dbReference type="ARBA" id="ARBA00022847"/>
    </source>
</evidence>
<dbReference type="PANTHER" id="PTHR48086">
    <property type="entry name" value="SODIUM/PROLINE SYMPORTER-RELATED"/>
    <property type="match status" value="1"/>
</dbReference>
<dbReference type="InterPro" id="IPR001734">
    <property type="entry name" value="Na/solute_symporter"/>
</dbReference>
<keyword evidence="7 13" id="KW-1133">Transmembrane helix</keyword>
<dbReference type="PROSITE" id="PS50283">
    <property type="entry name" value="NA_SOLUT_SYMP_3"/>
    <property type="match status" value="1"/>
</dbReference>
<dbReference type="AlphaFoldDB" id="A0A485KB56"/>
<dbReference type="InterPro" id="IPR038377">
    <property type="entry name" value="Na/Glc_symporter_sf"/>
</dbReference>
<keyword evidence="9" id="KW-0406">Ion transport</keyword>
<organism evidence="15 16">
    <name type="scientific">Aphanomyces stellatus</name>
    <dbReference type="NCBI Taxonomy" id="120398"/>
    <lineage>
        <taxon>Eukaryota</taxon>
        <taxon>Sar</taxon>
        <taxon>Stramenopiles</taxon>
        <taxon>Oomycota</taxon>
        <taxon>Saprolegniomycetes</taxon>
        <taxon>Saprolegniales</taxon>
        <taxon>Verrucalvaceae</taxon>
        <taxon>Aphanomyces</taxon>
    </lineage>
</organism>
<feature type="transmembrane region" description="Helical" evidence="13">
    <location>
        <begin position="320"/>
        <end position="341"/>
    </location>
</feature>
<dbReference type="Gene3D" id="1.20.1730.10">
    <property type="entry name" value="Sodium/glucose cotransporter"/>
    <property type="match status" value="1"/>
</dbReference>
<reference evidence="15 16" key="1">
    <citation type="submission" date="2019-03" db="EMBL/GenBank/DDBJ databases">
        <authorList>
            <person name="Gaulin E."/>
            <person name="Dumas B."/>
        </authorList>
    </citation>
    <scope>NUCLEOTIDE SEQUENCE [LARGE SCALE GENOMIC DNA]</scope>
    <source>
        <strain evidence="15">CBS 568.67</strain>
    </source>
</reference>
<dbReference type="PANTHER" id="PTHR48086:SF3">
    <property type="entry name" value="SODIUM_PROLINE SYMPORTER"/>
    <property type="match status" value="1"/>
</dbReference>
<keyword evidence="5 13" id="KW-0812">Transmembrane</keyword>
<evidence type="ECO:0000256" key="2">
    <source>
        <dbReference type="ARBA" id="ARBA00006434"/>
    </source>
</evidence>
<feature type="transmembrane region" description="Helical" evidence="13">
    <location>
        <begin position="209"/>
        <end position="227"/>
    </location>
</feature>
<dbReference type="GO" id="GO:0015824">
    <property type="term" value="P:proline transport"/>
    <property type="evidence" value="ECO:0007669"/>
    <property type="project" value="TreeGrafter"/>
</dbReference>
<comment type="similarity">
    <text evidence="2 12">Belongs to the sodium:solute symporter (SSF) (TC 2.A.21) family.</text>
</comment>
<keyword evidence="16" id="KW-1185">Reference proteome</keyword>